<dbReference type="Proteomes" id="UP000285405">
    <property type="component" value="Unassembled WGS sequence"/>
</dbReference>
<comment type="caution">
    <text evidence="2">The sequence shown here is derived from an EMBL/GenBank/DDBJ whole genome shotgun (WGS) entry which is preliminary data.</text>
</comment>
<evidence type="ECO:0000256" key="1">
    <source>
        <dbReference type="SAM" id="MobiDB-lite"/>
    </source>
</evidence>
<dbReference type="SUPFAM" id="SSF48371">
    <property type="entry name" value="ARM repeat"/>
    <property type="match status" value="1"/>
</dbReference>
<gene>
    <name evidence="2" type="ORF">GcC1_179032</name>
</gene>
<dbReference type="PANTHER" id="PTHR10957">
    <property type="entry name" value="RAP1 GTPASE-GDP DISSOCIATION STIMULATOR 1"/>
    <property type="match status" value="1"/>
</dbReference>
<protein>
    <submittedName>
        <fullName evidence="2">Putative gtp binding protein</fullName>
    </submittedName>
</protein>
<dbReference type="InterPro" id="IPR011989">
    <property type="entry name" value="ARM-like"/>
</dbReference>
<dbReference type="GO" id="GO:0005085">
    <property type="term" value="F:guanyl-nucleotide exchange factor activity"/>
    <property type="evidence" value="ECO:0007669"/>
    <property type="project" value="InterPro"/>
</dbReference>
<accession>A0A420HNB9</accession>
<sequence>MWDVRSNDSGQFNRAPSESLDEWILRVAAHRSSDLTSKSEALLDSQGKDLVRYIQLLFSVKTIERIDENLENSDDKVENEHQKKRGEEMKKILPLLVQLWWVNSEQLDSATEKLADGCRDSKWRIPIGEAGIFKFFLEIFSRHDLRHALKVHTLRLIGNCCADTDENRVHIAASKNYILSIIEQLKDASMLPFALPVLFNICVDYVPNQLIATNSFLSRELITLISSSSFDRTQPLLDYVGQILALLVSQSSEAEFAPVDIAAVLFRIAADKTSPIGLDNFISFVSIAISYLQNAKFQRAFLRADGSLNDMVTILEDSHERFDIQSIVNESHDDKALINLRNELNQVLSDISALPEFTEACPIFSDFSKTLQQWLVAPCPKIQLQVCACIMLGNLARSDTVCTEFIHTLQIHKPLITIVNRENKSQILHAILGFLKNLAIPLENKKPIGEAGIFKALARLWALDTVTQVQFSAISLGRQLTIGTFENVHKLIQESIPNENGGILSHLGNLFKKTDDEPVKMEIGRLTTSICRVLYSRNESSWEVIQSTRIQFFQMYPEISQQLKFIVSQKKWPVVRSEGWFVLALISRFAEGAALVSQLIQDSNFFELLSELLKGNPVIDPAHSSSTSPTSDPETNNYTHHDPEPIKPNAQASEMARLDLENAMVLISEILQNSSCKMTPPQKMELSGLLKNNGKTMINYLESRAEAHKIMS</sequence>
<feature type="compositionally biased region" description="Low complexity" evidence="1">
    <location>
        <begin position="624"/>
        <end position="633"/>
    </location>
</feature>
<dbReference type="OrthoDB" id="26149at2759"/>
<proteinExistence type="predicted"/>
<organism evidence="2 3">
    <name type="scientific">Golovinomyces cichoracearum</name>
    <dbReference type="NCBI Taxonomy" id="62708"/>
    <lineage>
        <taxon>Eukaryota</taxon>
        <taxon>Fungi</taxon>
        <taxon>Dikarya</taxon>
        <taxon>Ascomycota</taxon>
        <taxon>Pezizomycotina</taxon>
        <taxon>Leotiomycetes</taxon>
        <taxon>Erysiphales</taxon>
        <taxon>Erysiphaceae</taxon>
        <taxon>Golovinomyces</taxon>
    </lineage>
</organism>
<name>A0A420HNB9_9PEZI</name>
<evidence type="ECO:0000313" key="2">
    <source>
        <dbReference type="EMBL" id="RKF58907.1"/>
    </source>
</evidence>
<reference evidence="2 3" key="1">
    <citation type="journal article" date="2018" name="BMC Genomics">
        <title>Comparative genome analyses reveal sequence features reflecting distinct modes of host-adaptation between dicot and monocot powdery mildew.</title>
        <authorList>
            <person name="Wu Y."/>
            <person name="Ma X."/>
            <person name="Pan Z."/>
            <person name="Kale S.D."/>
            <person name="Song Y."/>
            <person name="King H."/>
            <person name="Zhang Q."/>
            <person name="Presley C."/>
            <person name="Deng X."/>
            <person name="Wei C.I."/>
            <person name="Xiao S."/>
        </authorList>
    </citation>
    <scope>NUCLEOTIDE SEQUENCE [LARGE SCALE GENOMIC DNA]</scope>
    <source>
        <strain evidence="2">UCSC1</strain>
    </source>
</reference>
<evidence type="ECO:0000313" key="3">
    <source>
        <dbReference type="Proteomes" id="UP000285405"/>
    </source>
</evidence>
<dbReference type="AlphaFoldDB" id="A0A420HNB9"/>
<dbReference type="EMBL" id="MCBR01017973">
    <property type="protein sequence ID" value="RKF58907.1"/>
    <property type="molecule type" value="Genomic_DNA"/>
</dbReference>
<dbReference type="Gene3D" id="1.25.10.10">
    <property type="entry name" value="Leucine-rich Repeat Variant"/>
    <property type="match status" value="2"/>
</dbReference>
<dbReference type="InterPro" id="IPR040144">
    <property type="entry name" value="RAP1GDS1"/>
</dbReference>
<feature type="region of interest" description="Disordered" evidence="1">
    <location>
        <begin position="620"/>
        <end position="647"/>
    </location>
</feature>
<dbReference type="InterPro" id="IPR016024">
    <property type="entry name" value="ARM-type_fold"/>
</dbReference>